<reference evidence="2" key="1">
    <citation type="submission" date="2016-01" db="EMBL/GenBank/DDBJ databases">
        <title>Reference transcriptome for the parasite Schistocephalus solidus: insights into the molecular evolution of parasitism.</title>
        <authorList>
            <person name="Hebert F.O."/>
            <person name="Grambauer S."/>
            <person name="Barber I."/>
            <person name="Landry C.R."/>
            <person name="Aubin-Horth N."/>
        </authorList>
    </citation>
    <scope>NUCLEOTIDE SEQUENCE</scope>
</reference>
<keyword evidence="1" id="KW-0732">Signal</keyword>
<dbReference type="AlphaFoldDB" id="A0A0X3PXJ6"/>
<dbReference type="EMBL" id="GEEE01006886">
    <property type="protein sequence ID" value="JAP56339.1"/>
    <property type="molecule type" value="Transcribed_RNA"/>
</dbReference>
<name>A0A0X3PXJ6_SCHSO</name>
<protein>
    <submittedName>
        <fullName evidence="2">WD repeat-containing protein WRAP73</fullName>
    </submittedName>
</protein>
<accession>A0A0X3PXJ6</accession>
<evidence type="ECO:0000313" key="2">
    <source>
        <dbReference type="EMBL" id="JAP56339.1"/>
    </source>
</evidence>
<evidence type="ECO:0000256" key="1">
    <source>
        <dbReference type="SAM" id="SignalP"/>
    </source>
</evidence>
<sequence length="107" mass="12091">MLGRSFALLIYVASCACLAVWPPSRFQISTTSKSNCDQASWCASPFVNSLPDPSKCRWSSRKNAFCANITMMMMKKKRRRRAGPQLRASWGSCKLSQDFPHLRRGLT</sequence>
<feature type="signal peptide" evidence="1">
    <location>
        <begin position="1"/>
        <end position="17"/>
    </location>
</feature>
<organism evidence="2">
    <name type="scientific">Schistocephalus solidus</name>
    <name type="common">Tapeworm</name>
    <dbReference type="NCBI Taxonomy" id="70667"/>
    <lineage>
        <taxon>Eukaryota</taxon>
        <taxon>Metazoa</taxon>
        <taxon>Spiralia</taxon>
        <taxon>Lophotrochozoa</taxon>
        <taxon>Platyhelminthes</taxon>
        <taxon>Cestoda</taxon>
        <taxon>Eucestoda</taxon>
        <taxon>Diphyllobothriidea</taxon>
        <taxon>Diphyllobothriidae</taxon>
        <taxon>Schistocephalus</taxon>
    </lineage>
</organism>
<gene>
    <name evidence="2" type="primary">WRP73</name>
    <name evidence="2" type="ORF">TR160131</name>
</gene>
<dbReference type="PROSITE" id="PS51257">
    <property type="entry name" value="PROKAR_LIPOPROTEIN"/>
    <property type="match status" value="1"/>
</dbReference>
<proteinExistence type="predicted"/>
<feature type="chain" id="PRO_5007051360" evidence="1">
    <location>
        <begin position="18"/>
        <end position="107"/>
    </location>
</feature>